<dbReference type="Gene3D" id="4.10.60.10">
    <property type="entry name" value="Zinc finger, CCHC-type"/>
    <property type="match status" value="1"/>
</dbReference>
<feature type="transmembrane region" description="Helical" evidence="7">
    <location>
        <begin position="43"/>
        <end position="67"/>
    </location>
</feature>
<reference evidence="9" key="1">
    <citation type="submission" date="2020-10" db="EMBL/GenBank/DDBJ databases">
        <authorList>
            <person name="Han B."/>
            <person name="Lu T."/>
            <person name="Zhao Q."/>
            <person name="Huang X."/>
            <person name="Zhao Y."/>
        </authorList>
    </citation>
    <scope>NUCLEOTIDE SEQUENCE</scope>
</reference>
<keyword evidence="5 7" id="KW-0472">Membrane</keyword>
<dbReference type="AlphaFoldDB" id="A0A811QNJ3"/>
<keyword evidence="10" id="KW-1185">Reference proteome</keyword>
<name>A0A811QNJ3_9POAL</name>
<evidence type="ECO:0000256" key="1">
    <source>
        <dbReference type="ARBA" id="ARBA00004141"/>
    </source>
</evidence>
<dbReference type="EMBL" id="CAJGYO010000010">
    <property type="protein sequence ID" value="CAD6258410.1"/>
    <property type="molecule type" value="Genomic_DNA"/>
</dbReference>
<feature type="transmembrane region" description="Helical" evidence="7">
    <location>
        <begin position="359"/>
        <end position="378"/>
    </location>
</feature>
<dbReference type="PANTHER" id="PTHR23504">
    <property type="entry name" value="MAJOR FACILITATOR SUPERFAMILY DOMAIN-CONTAINING PROTEIN 10"/>
    <property type="match status" value="1"/>
</dbReference>
<evidence type="ECO:0000256" key="3">
    <source>
        <dbReference type="ARBA" id="ARBA00022692"/>
    </source>
</evidence>
<dbReference type="SUPFAM" id="SSF103473">
    <property type="entry name" value="MFS general substrate transporter"/>
    <property type="match status" value="1"/>
</dbReference>
<comment type="caution">
    <text evidence="9">The sequence shown here is derived from an EMBL/GenBank/DDBJ whole genome shotgun (WGS) entry which is preliminary data.</text>
</comment>
<dbReference type="CDD" id="cd17330">
    <property type="entry name" value="MFS_SLC46_TetA_like"/>
    <property type="match status" value="1"/>
</dbReference>
<dbReference type="InterPro" id="IPR036259">
    <property type="entry name" value="MFS_trans_sf"/>
</dbReference>
<evidence type="ECO:0000313" key="9">
    <source>
        <dbReference type="EMBL" id="CAD6258410.1"/>
    </source>
</evidence>
<feature type="region of interest" description="Disordered" evidence="6">
    <location>
        <begin position="757"/>
        <end position="780"/>
    </location>
</feature>
<dbReference type="Proteomes" id="UP000604825">
    <property type="component" value="Unassembled WGS sequence"/>
</dbReference>
<dbReference type="SUPFAM" id="SSF57756">
    <property type="entry name" value="Retrovirus zinc finger-like domains"/>
    <property type="match status" value="1"/>
</dbReference>
<dbReference type="InterPro" id="IPR036875">
    <property type="entry name" value="Znf_CCHC_sf"/>
</dbReference>
<feature type="transmembrane region" description="Helical" evidence="7">
    <location>
        <begin position="459"/>
        <end position="477"/>
    </location>
</feature>
<evidence type="ECO:0000256" key="5">
    <source>
        <dbReference type="ARBA" id="ARBA00023136"/>
    </source>
</evidence>
<dbReference type="InterPro" id="IPR001878">
    <property type="entry name" value="Znf_CCHC"/>
</dbReference>
<feature type="domain" description="Major facilitator superfamily (MFS) profile" evidence="8">
    <location>
        <begin position="41"/>
        <end position="484"/>
    </location>
</feature>
<evidence type="ECO:0000256" key="6">
    <source>
        <dbReference type="SAM" id="MobiDB-lite"/>
    </source>
</evidence>
<feature type="transmembrane region" description="Helical" evidence="7">
    <location>
        <begin position="113"/>
        <end position="132"/>
    </location>
</feature>
<keyword evidence="4 7" id="KW-1133">Transmembrane helix</keyword>
<accession>A0A811QNJ3</accession>
<evidence type="ECO:0000256" key="7">
    <source>
        <dbReference type="SAM" id="Phobius"/>
    </source>
</evidence>
<dbReference type="GO" id="GO:0003676">
    <property type="term" value="F:nucleic acid binding"/>
    <property type="evidence" value="ECO:0007669"/>
    <property type="project" value="InterPro"/>
</dbReference>
<dbReference type="Gene3D" id="1.20.1250.20">
    <property type="entry name" value="MFS general substrate transporter like domains"/>
    <property type="match status" value="1"/>
</dbReference>
<feature type="transmembrane region" description="Helical" evidence="7">
    <location>
        <begin position="419"/>
        <end position="439"/>
    </location>
</feature>
<dbReference type="GO" id="GO:0022857">
    <property type="term" value="F:transmembrane transporter activity"/>
    <property type="evidence" value="ECO:0007669"/>
    <property type="project" value="InterPro"/>
</dbReference>
<dbReference type="GO" id="GO:0016020">
    <property type="term" value="C:membrane"/>
    <property type="evidence" value="ECO:0007669"/>
    <property type="project" value="UniProtKB-SubCell"/>
</dbReference>
<feature type="transmembrane region" description="Helical" evidence="7">
    <location>
        <begin position="214"/>
        <end position="235"/>
    </location>
</feature>
<feature type="transmembrane region" description="Helical" evidence="7">
    <location>
        <begin position="79"/>
        <end position="101"/>
    </location>
</feature>
<feature type="region of interest" description="Disordered" evidence="6">
    <location>
        <begin position="853"/>
        <end position="877"/>
    </location>
</feature>
<feature type="transmembrane region" description="Helical" evidence="7">
    <location>
        <begin position="384"/>
        <end position="407"/>
    </location>
</feature>
<comment type="subcellular location">
    <subcellularLocation>
        <location evidence="1">Membrane</location>
        <topology evidence="1">Multi-pass membrane protein</topology>
    </subcellularLocation>
</comment>
<dbReference type="GO" id="GO:0008270">
    <property type="term" value="F:zinc ion binding"/>
    <property type="evidence" value="ECO:0007669"/>
    <property type="project" value="InterPro"/>
</dbReference>
<dbReference type="PANTHER" id="PTHR23504:SF83">
    <property type="entry name" value="MAJOR FACILITATOR SUPERFAMILY (MFS) PROFILE DOMAIN-CONTAINING PROTEIN"/>
    <property type="match status" value="1"/>
</dbReference>
<organism evidence="9 10">
    <name type="scientific">Miscanthus lutarioriparius</name>
    <dbReference type="NCBI Taxonomy" id="422564"/>
    <lineage>
        <taxon>Eukaryota</taxon>
        <taxon>Viridiplantae</taxon>
        <taxon>Streptophyta</taxon>
        <taxon>Embryophyta</taxon>
        <taxon>Tracheophyta</taxon>
        <taxon>Spermatophyta</taxon>
        <taxon>Magnoliopsida</taxon>
        <taxon>Liliopsida</taxon>
        <taxon>Poales</taxon>
        <taxon>Poaceae</taxon>
        <taxon>PACMAD clade</taxon>
        <taxon>Panicoideae</taxon>
        <taxon>Andropogonodae</taxon>
        <taxon>Andropogoneae</taxon>
        <taxon>Saccharinae</taxon>
        <taxon>Miscanthus</taxon>
    </lineage>
</organism>
<evidence type="ECO:0000256" key="4">
    <source>
        <dbReference type="ARBA" id="ARBA00022989"/>
    </source>
</evidence>
<gene>
    <name evidence="9" type="ORF">NCGR_LOCUS41885</name>
</gene>
<keyword evidence="3 7" id="KW-0812">Transmembrane</keyword>
<feature type="transmembrane region" description="Helical" evidence="7">
    <location>
        <begin position="169"/>
        <end position="194"/>
    </location>
</feature>
<keyword evidence="2" id="KW-0813">Transport</keyword>
<evidence type="ECO:0000313" key="10">
    <source>
        <dbReference type="Proteomes" id="UP000604825"/>
    </source>
</evidence>
<dbReference type="PROSITE" id="PS50850">
    <property type="entry name" value="MFS"/>
    <property type="match status" value="1"/>
</dbReference>
<proteinExistence type="predicted"/>
<dbReference type="InterPro" id="IPR020846">
    <property type="entry name" value="MFS_dom"/>
</dbReference>
<evidence type="ECO:0000259" key="8">
    <source>
        <dbReference type="PROSITE" id="PS50850"/>
    </source>
</evidence>
<protein>
    <recommendedName>
        <fullName evidence="8">Major facilitator superfamily (MFS) profile domain-containing protein</fullName>
    </recommendedName>
</protein>
<evidence type="ECO:0000256" key="2">
    <source>
        <dbReference type="ARBA" id="ARBA00022448"/>
    </source>
</evidence>
<dbReference type="InterPro" id="IPR011701">
    <property type="entry name" value="MFS"/>
</dbReference>
<dbReference type="Pfam" id="PF07690">
    <property type="entry name" value="MFS_1"/>
    <property type="match status" value="1"/>
</dbReference>
<sequence length="1036" mass="112462">MEEESVTSPLLQEEAKVYHEGCPGCANDRRKELQEGLPYKEFLYVWAVCLATSLPVSSLFPFLYFMIRDLHVAKRTEDIGFYAGFVGASFMLGRCLTSTVWGIAADRFGRKPVAILGVVSVVVFNTLFGLSTSYWMAIATRFLLGALNGLLGPIKAYSIEVCRPEHEALGISLVGTAWGIGLIIGPALGGYLALPAEKFPNLFSPDSFFGRFPYFLPCLCTSLFATVVLVSCIWMPETLHKHRVHQNENKNVEALEAHQSDYKENAKQIASLDDKKSLFKNWPFMSSLITYCVFSFHDMAYSEVFSLWTESDKKYGGLSLSSEAVGQVLSITGVSLLIYQLSVYPHTNKILGPIKTSRVAAILCILVLFGYPFMTYLSGTGLSIILNIASILKINLAATIISSSFILQNNAVPQDQRGAANGLSVTVMSLFKAIAPAVAGTVFSWTQARQHAFFFPGDQMVFFLLNVIEFLGLILTFKPFMAAPESRAQQYTSQAPPAVSTTVSSALPGMGVKQQQGANVEQQQLTGKGTGTEQGVNAAVLQGSQILQGSSSAGGPSDVRVENSVIETTNTGAAGVSQKTVTTKVCRRCGLKGHLMFECTATVFCEICRSSDHAMSQCPVLKQPKPVAQLVGQAADALAGFHIPHAPIQPTKRDSSQKAKWLWDLTKMTRFNAEMKEGVTLKFQEFKEDEEYFGHALPDVDMVTSRASSFGRFAVAVLEPEAISTKLDVIIGNRYFLLLFEVEPYLPNIGLRNIRNTRNDGNGAPKDTEMGETQNHGDNTALGASVANAKNNISMGKQVKDPEAQIDIDLSEDDLLGEENEVSEAARDFIGVKKVHSVNVRTAASLTLLGSSSAPARLPQQPSQTQQQQPVQTQQLTKGAGVKAAGAFVPTGLDSQKYYNQQSSVLDEEQDEAPLLPDGAAEGVITIDDQHLGILFDAMVQAGLSADGGTKKELGSVMTMAVLSDGELTPVRRSKRNGDVADVHALEKAEKRIAYRNLEEPQGNVNALVNSVTSFFSDRIEHNLGVIGITLGMEKK</sequence>
<dbReference type="OrthoDB" id="10262656at2759"/>
<dbReference type="SMART" id="SM00343">
    <property type="entry name" value="ZnF_C2HC"/>
    <property type="match status" value="2"/>
</dbReference>
<feature type="transmembrane region" description="Helical" evidence="7">
    <location>
        <begin position="320"/>
        <end position="339"/>
    </location>
</feature>